<gene>
    <name evidence="2" type="ORF">JI435_407520</name>
</gene>
<keyword evidence="3" id="KW-1185">Reference proteome</keyword>
<name>A0A7U2EZG2_PHANO</name>
<accession>A0A7U2EZG2</accession>
<dbReference type="EMBL" id="CP069027">
    <property type="protein sequence ID" value="QRC95572.1"/>
    <property type="molecule type" value="Genomic_DNA"/>
</dbReference>
<dbReference type="Proteomes" id="UP000663193">
    <property type="component" value="Chromosome 5"/>
</dbReference>
<feature type="region of interest" description="Disordered" evidence="1">
    <location>
        <begin position="52"/>
        <end position="79"/>
    </location>
</feature>
<proteinExistence type="predicted"/>
<evidence type="ECO:0000313" key="3">
    <source>
        <dbReference type="Proteomes" id="UP000663193"/>
    </source>
</evidence>
<dbReference type="VEuPathDB" id="FungiDB:JI435_407520"/>
<evidence type="ECO:0000256" key="1">
    <source>
        <dbReference type="SAM" id="MobiDB-lite"/>
    </source>
</evidence>
<evidence type="ECO:0000313" key="2">
    <source>
        <dbReference type="EMBL" id="QRC95572.1"/>
    </source>
</evidence>
<sequence length="79" mass="8617">MSQIQRACVASVYFFGLVCGINASLASLNVSKLETLSLILLVLSNRLCLSTRWRDTPPVSPRPIPSPRNSHTTQTKCAS</sequence>
<feature type="compositionally biased region" description="Polar residues" evidence="1">
    <location>
        <begin position="69"/>
        <end position="79"/>
    </location>
</feature>
<protein>
    <submittedName>
        <fullName evidence="2">Uncharacterized protein</fullName>
    </submittedName>
</protein>
<reference evidence="3" key="1">
    <citation type="journal article" date="2021" name="BMC Genomics">
        <title>Chromosome-level genome assembly and manually-curated proteome of model necrotroph Parastagonospora nodorum Sn15 reveals a genome-wide trove of candidate effector homologs, and redundancy of virulence-related functions within an accessory chromosome.</title>
        <authorList>
            <person name="Bertazzoni S."/>
            <person name="Jones D.A.B."/>
            <person name="Phan H.T."/>
            <person name="Tan K.-C."/>
            <person name="Hane J.K."/>
        </authorList>
    </citation>
    <scope>NUCLEOTIDE SEQUENCE [LARGE SCALE GENOMIC DNA]</scope>
    <source>
        <strain evidence="3">SN15 / ATCC MYA-4574 / FGSC 10173)</strain>
    </source>
</reference>
<dbReference type="AlphaFoldDB" id="A0A7U2EZG2"/>
<organism evidence="2 3">
    <name type="scientific">Phaeosphaeria nodorum (strain SN15 / ATCC MYA-4574 / FGSC 10173)</name>
    <name type="common">Glume blotch fungus</name>
    <name type="synonym">Parastagonospora nodorum</name>
    <dbReference type="NCBI Taxonomy" id="321614"/>
    <lineage>
        <taxon>Eukaryota</taxon>
        <taxon>Fungi</taxon>
        <taxon>Dikarya</taxon>
        <taxon>Ascomycota</taxon>
        <taxon>Pezizomycotina</taxon>
        <taxon>Dothideomycetes</taxon>
        <taxon>Pleosporomycetidae</taxon>
        <taxon>Pleosporales</taxon>
        <taxon>Pleosporineae</taxon>
        <taxon>Phaeosphaeriaceae</taxon>
        <taxon>Parastagonospora</taxon>
    </lineage>
</organism>